<feature type="transmembrane region" description="Helical" evidence="1">
    <location>
        <begin position="311"/>
        <end position="330"/>
    </location>
</feature>
<feature type="transmembrane region" description="Helical" evidence="1">
    <location>
        <begin position="173"/>
        <end position="191"/>
    </location>
</feature>
<feature type="transmembrane region" description="Helical" evidence="1">
    <location>
        <begin position="82"/>
        <end position="101"/>
    </location>
</feature>
<dbReference type="InterPro" id="IPR050879">
    <property type="entry name" value="Acyltransferase_3"/>
</dbReference>
<evidence type="ECO:0000259" key="2">
    <source>
        <dbReference type="Pfam" id="PF01757"/>
    </source>
</evidence>
<dbReference type="Pfam" id="PF01757">
    <property type="entry name" value="Acyl_transf_3"/>
    <property type="match status" value="1"/>
</dbReference>
<dbReference type="InterPro" id="IPR002656">
    <property type="entry name" value="Acyl_transf_3_dom"/>
</dbReference>
<evidence type="ECO:0000313" key="4">
    <source>
        <dbReference type="Proteomes" id="UP000290433"/>
    </source>
</evidence>
<dbReference type="PROSITE" id="PS51257">
    <property type="entry name" value="PROKAR_LIPOPROTEIN"/>
    <property type="match status" value="1"/>
</dbReference>
<sequence length="357" mass="41825">MRRQNNFDFLRLIFAVFVIISHSYPLSGSQSCDWLCDLTNGKLMLSYIGVKGFFIISGYLIFQSLLRSKDWIDYIWKRFLRLFPALFVVLVLTVILGVFVYEGIGAYLMNKSIYTYIGKNLSLFRLQYGISGIFENNIYGNAINGSLWTLCYEFSMYVIISILFFFRNNVKTLHLLFGLLYLSFAVFFFLSKKGYEFHFYQLQSSYLIELGLFFLGGSFLALLKIDEFKYIKIVIIVSLFLVLLTELLIQDSIIFRFLLWPILIITVGLQATKHLKDIGNRIGDISYGIYIYGFPIQQSLMHFFKLNAIELMVISIPLSVLFGYLSWHLIENRMLRFKNSHPKVFVKRILNFRMILF</sequence>
<feature type="domain" description="Acyltransferase 3" evidence="2">
    <location>
        <begin position="6"/>
        <end position="326"/>
    </location>
</feature>
<feature type="transmembrane region" description="Helical" evidence="1">
    <location>
        <begin position="255"/>
        <end position="275"/>
    </location>
</feature>
<dbReference type="GO" id="GO:0000271">
    <property type="term" value="P:polysaccharide biosynthetic process"/>
    <property type="evidence" value="ECO:0007669"/>
    <property type="project" value="TreeGrafter"/>
</dbReference>
<keyword evidence="1" id="KW-0812">Transmembrane</keyword>
<dbReference type="EMBL" id="JUIV01000012">
    <property type="protein sequence ID" value="RYJ37835.1"/>
    <property type="molecule type" value="Genomic_DNA"/>
</dbReference>
<dbReference type="RefSeq" id="WP_129747920.1">
    <property type="nucleotide sequence ID" value="NZ_JUIV01000012.1"/>
</dbReference>
<name>A0A444VVW2_9FLAO</name>
<organism evidence="3 4">
    <name type="scientific">Flavobacterium anhuiense</name>
    <dbReference type="NCBI Taxonomy" id="459526"/>
    <lineage>
        <taxon>Bacteria</taxon>
        <taxon>Pseudomonadati</taxon>
        <taxon>Bacteroidota</taxon>
        <taxon>Flavobacteriia</taxon>
        <taxon>Flavobacteriales</taxon>
        <taxon>Flavobacteriaceae</taxon>
        <taxon>Flavobacterium</taxon>
    </lineage>
</organism>
<keyword evidence="3" id="KW-0012">Acyltransferase</keyword>
<keyword evidence="1" id="KW-1133">Transmembrane helix</keyword>
<dbReference type="Proteomes" id="UP000290433">
    <property type="component" value="Unassembled WGS sequence"/>
</dbReference>
<dbReference type="AlphaFoldDB" id="A0A444VVW2"/>
<reference evidence="3 4" key="1">
    <citation type="submission" date="2014-12" db="EMBL/GenBank/DDBJ databases">
        <title>Genome sequence of Flavobacterium anhuiense RCM74.</title>
        <authorList>
            <person name="Kim J.F."/>
            <person name="Song J.Y."/>
            <person name="Kwak M.-J."/>
            <person name="Lee S.-W."/>
        </authorList>
    </citation>
    <scope>NUCLEOTIDE SEQUENCE [LARGE SCALE GENOMIC DNA]</scope>
    <source>
        <strain evidence="3 4">RCM74</strain>
    </source>
</reference>
<evidence type="ECO:0000313" key="3">
    <source>
        <dbReference type="EMBL" id="RYJ37835.1"/>
    </source>
</evidence>
<comment type="caution">
    <text evidence="3">The sequence shown here is derived from an EMBL/GenBank/DDBJ whole genome shotgun (WGS) entry which is preliminary data.</text>
</comment>
<feature type="transmembrane region" description="Helical" evidence="1">
    <location>
        <begin position="147"/>
        <end position="166"/>
    </location>
</feature>
<dbReference type="PANTHER" id="PTHR23028">
    <property type="entry name" value="ACETYLTRANSFERASE"/>
    <property type="match status" value="1"/>
</dbReference>
<feature type="transmembrane region" description="Helical" evidence="1">
    <location>
        <begin position="230"/>
        <end position="249"/>
    </location>
</feature>
<feature type="transmembrane region" description="Helical" evidence="1">
    <location>
        <begin position="203"/>
        <end position="223"/>
    </location>
</feature>
<feature type="transmembrane region" description="Helical" evidence="1">
    <location>
        <begin position="287"/>
        <end position="305"/>
    </location>
</feature>
<feature type="transmembrane region" description="Helical" evidence="1">
    <location>
        <begin position="44"/>
        <end position="62"/>
    </location>
</feature>
<dbReference type="OrthoDB" id="9796461at2"/>
<protein>
    <submittedName>
        <fullName evidence="3">Acyltransferase family protein</fullName>
    </submittedName>
</protein>
<dbReference type="GO" id="GO:0016747">
    <property type="term" value="F:acyltransferase activity, transferring groups other than amino-acyl groups"/>
    <property type="evidence" value="ECO:0007669"/>
    <property type="project" value="InterPro"/>
</dbReference>
<evidence type="ECO:0000256" key="1">
    <source>
        <dbReference type="SAM" id="Phobius"/>
    </source>
</evidence>
<keyword evidence="1" id="KW-0472">Membrane</keyword>
<proteinExistence type="predicted"/>
<accession>A0A444VVW2</accession>
<gene>
    <name evidence="3" type="ORF">NU08_3049</name>
</gene>
<dbReference type="PANTHER" id="PTHR23028:SF53">
    <property type="entry name" value="ACYL_TRANSF_3 DOMAIN-CONTAINING PROTEIN"/>
    <property type="match status" value="1"/>
</dbReference>
<keyword evidence="3" id="KW-0808">Transferase</keyword>
<dbReference type="GO" id="GO:0016020">
    <property type="term" value="C:membrane"/>
    <property type="evidence" value="ECO:0007669"/>
    <property type="project" value="TreeGrafter"/>
</dbReference>